<name>A0A7D4D389_9EURY</name>
<dbReference type="AlphaFoldDB" id="A0A7D4D389"/>
<gene>
    <name evidence="2" type="ORF">HPS36_05170</name>
</gene>
<dbReference type="Proteomes" id="UP000505020">
    <property type="component" value="Chromosome"/>
</dbReference>
<reference evidence="2 3" key="1">
    <citation type="submission" date="2020-05" db="EMBL/GenBank/DDBJ databases">
        <title>Halorubrum RHB-C sp.nov., an extremely halophilic archaeon isolated from solar salt farm.</title>
        <authorList>
            <person name="Ho H."/>
            <person name="Danganan R.E."/>
            <person name="Dedeles G.R."/>
            <person name="Kim S.-G."/>
        </authorList>
    </citation>
    <scope>NUCLEOTIDE SEQUENCE [LARGE SCALE GENOMIC DNA]</scope>
    <source>
        <strain evidence="2 3">RHB-C</strain>
    </source>
</reference>
<evidence type="ECO:0000313" key="3">
    <source>
        <dbReference type="Proteomes" id="UP000505020"/>
    </source>
</evidence>
<accession>A0A7D4D389</accession>
<keyword evidence="1" id="KW-0472">Membrane</keyword>
<dbReference type="GeneID" id="55594370"/>
<evidence type="ECO:0000313" key="2">
    <source>
        <dbReference type="EMBL" id="QKG92262.1"/>
    </source>
</evidence>
<sequence>MDRRDARFVLLSTLLAVTLINTLAPTQTAEWFRSASFLLAFGALLYAAYVVVQPVLAWLPAR</sequence>
<dbReference type="KEGG" id="hsai:HPS36_05170"/>
<proteinExistence type="predicted"/>
<feature type="transmembrane region" description="Helical" evidence="1">
    <location>
        <begin position="38"/>
        <end position="59"/>
    </location>
</feature>
<protein>
    <submittedName>
        <fullName evidence="2">Uncharacterized protein</fullName>
    </submittedName>
</protein>
<dbReference type="EMBL" id="CP053941">
    <property type="protein sequence ID" value="QKG92262.1"/>
    <property type="molecule type" value="Genomic_DNA"/>
</dbReference>
<organism evidence="2 3">
    <name type="scientific">Halorubrum salinarum</name>
    <dbReference type="NCBI Taxonomy" id="2739057"/>
    <lineage>
        <taxon>Archaea</taxon>
        <taxon>Methanobacteriati</taxon>
        <taxon>Methanobacteriota</taxon>
        <taxon>Stenosarchaea group</taxon>
        <taxon>Halobacteria</taxon>
        <taxon>Halobacteriales</taxon>
        <taxon>Haloferacaceae</taxon>
        <taxon>Halorubrum</taxon>
    </lineage>
</organism>
<keyword evidence="3" id="KW-1185">Reference proteome</keyword>
<keyword evidence="1" id="KW-1133">Transmembrane helix</keyword>
<keyword evidence="1" id="KW-0812">Transmembrane</keyword>
<evidence type="ECO:0000256" key="1">
    <source>
        <dbReference type="SAM" id="Phobius"/>
    </source>
</evidence>
<dbReference type="RefSeq" id="WP_173228907.1">
    <property type="nucleotide sequence ID" value="NZ_CP053941.1"/>
</dbReference>